<dbReference type="InterPro" id="IPR020084">
    <property type="entry name" value="NUDIX_hydrolase_CS"/>
</dbReference>
<dbReference type="OrthoDB" id="9816289at2"/>
<dbReference type="InterPro" id="IPR000086">
    <property type="entry name" value="NUDIX_hydrolase_dom"/>
</dbReference>
<sequence>MNAYLFSVVAVRRGDQFVLVQERKHGQRWYLPAGRVEPGETFECAARREVLEEAGIDVALTGLIGLEQSNTASGVRLRAVFTAEPVGDSPLKSSPDKHTLQAVWVRPSELGHYDLRGVEVASLLEYLAAGGPTASLEVLRREGSDYTLPQVL</sequence>
<dbReference type="PROSITE" id="PS00893">
    <property type="entry name" value="NUDIX_BOX"/>
    <property type="match status" value="1"/>
</dbReference>
<dbReference type="AlphaFoldDB" id="A0A5C5XWA6"/>
<evidence type="ECO:0000256" key="1">
    <source>
        <dbReference type="ARBA" id="ARBA00022801"/>
    </source>
</evidence>
<dbReference type="GO" id="GO:0044715">
    <property type="term" value="F:8-oxo-dGDP phosphatase activity"/>
    <property type="evidence" value="ECO:0007669"/>
    <property type="project" value="TreeGrafter"/>
</dbReference>
<dbReference type="SUPFAM" id="SSF55811">
    <property type="entry name" value="Nudix"/>
    <property type="match status" value="1"/>
</dbReference>
<keyword evidence="5" id="KW-1185">Reference proteome</keyword>
<keyword evidence="1 2" id="KW-0378">Hydrolase</keyword>
<comment type="caution">
    <text evidence="4">The sequence shown here is derived from an EMBL/GenBank/DDBJ whole genome shotgun (WGS) entry which is preliminary data.</text>
</comment>
<evidence type="ECO:0000259" key="3">
    <source>
        <dbReference type="PROSITE" id="PS51462"/>
    </source>
</evidence>
<reference evidence="4 5" key="1">
    <citation type="submission" date="2019-02" db="EMBL/GenBank/DDBJ databases">
        <title>Deep-cultivation of Planctomycetes and their phenomic and genomic characterization uncovers novel biology.</title>
        <authorList>
            <person name="Wiegand S."/>
            <person name="Jogler M."/>
            <person name="Boedeker C."/>
            <person name="Pinto D."/>
            <person name="Vollmers J."/>
            <person name="Rivas-Marin E."/>
            <person name="Kohn T."/>
            <person name="Peeters S.H."/>
            <person name="Heuer A."/>
            <person name="Rast P."/>
            <person name="Oberbeckmann S."/>
            <person name="Bunk B."/>
            <person name="Jeske O."/>
            <person name="Meyerdierks A."/>
            <person name="Storesund J.E."/>
            <person name="Kallscheuer N."/>
            <person name="Luecker S."/>
            <person name="Lage O.M."/>
            <person name="Pohl T."/>
            <person name="Merkel B.J."/>
            <person name="Hornburger P."/>
            <person name="Mueller R.-W."/>
            <person name="Bruemmer F."/>
            <person name="Labrenz M."/>
            <person name="Spormann A.M."/>
            <person name="Op Den Camp H."/>
            <person name="Overmann J."/>
            <person name="Amann R."/>
            <person name="Jetten M.S.M."/>
            <person name="Mascher T."/>
            <person name="Medema M.H."/>
            <person name="Devos D.P."/>
            <person name="Kaster A.-K."/>
            <person name="Ovreas L."/>
            <person name="Rohde M."/>
            <person name="Galperin M.Y."/>
            <person name="Jogler C."/>
        </authorList>
    </citation>
    <scope>NUCLEOTIDE SEQUENCE [LARGE SCALE GENOMIC DNA]</scope>
    <source>
        <strain evidence="4 5">Pla123a</strain>
    </source>
</reference>
<dbReference type="GO" id="GO:0044716">
    <property type="term" value="F:8-oxo-GDP phosphatase activity"/>
    <property type="evidence" value="ECO:0007669"/>
    <property type="project" value="TreeGrafter"/>
</dbReference>
<dbReference type="EMBL" id="SJPO01000013">
    <property type="protein sequence ID" value="TWT66978.1"/>
    <property type="molecule type" value="Genomic_DNA"/>
</dbReference>
<dbReference type="PRINTS" id="PR00502">
    <property type="entry name" value="NUDIXFAMILY"/>
</dbReference>
<dbReference type="PANTHER" id="PTHR22769">
    <property type="entry name" value="MUTT/NUDIX HYDROLASE"/>
    <property type="match status" value="1"/>
</dbReference>
<dbReference type="RefSeq" id="WP_146590953.1">
    <property type="nucleotide sequence ID" value="NZ_SJPO01000013.1"/>
</dbReference>
<proteinExistence type="inferred from homology"/>
<dbReference type="Pfam" id="PF00293">
    <property type="entry name" value="NUDIX"/>
    <property type="match status" value="1"/>
</dbReference>
<organism evidence="4 5">
    <name type="scientific">Posidoniimonas polymericola</name>
    <dbReference type="NCBI Taxonomy" id="2528002"/>
    <lineage>
        <taxon>Bacteria</taxon>
        <taxon>Pseudomonadati</taxon>
        <taxon>Planctomycetota</taxon>
        <taxon>Planctomycetia</taxon>
        <taxon>Pirellulales</taxon>
        <taxon>Lacipirellulaceae</taxon>
        <taxon>Posidoniimonas</taxon>
    </lineage>
</organism>
<evidence type="ECO:0000256" key="2">
    <source>
        <dbReference type="RuleBase" id="RU003476"/>
    </source>
</evidence>
<feature type="domain" description="Nudix hydrolase" evidence="3">
    <location>
        <begin position="1"/>
        <end position="128"/>
    </location>
</feature>
<evidence type="ECO:0000313" key="4">
    <source>
        <dbReference type="EMBL" id="TWT66978.1"/>
    </source>
</evidence>
<dbReference type="PANTHER" id="PTHR22769:SF56">
    <property type="entry name" value="8-OXO-DGDP PHOSPHATASE NUDT18"/>
    <property type="match status" value="1"/>
</dbReference>
<dbReference type="InterPro" id="IPR015797">
    <property type="entry name" value="NUDIX_hydrolase-like_dom_sf"/>
</dbReference>
<dbReference type="PROSITE" id="PS51462">
    <property type="entry name" value="NUDIX"/>
    <property type="match status" value="1"/>
</dbReference>
<evidence type="ECO:0000313" key="5">
    <source>
        <dbReference type="Proteomes" id="UP000318478"/>
    </source>
</evidence>
<accession>A0A5C5XWA6</accession>
<protein>
    <submittedName>
        <fullName evidence="4">NADH pyrophosphatase</fullName>
    </submittedName>
</protein>
<dbReference type="Gene3D" id="3.90.79.10">
    <property type="entry name" value="Nucleoside Triphosphate Pyrophosphohydrolase"/>
    <property type="match status" value="1"/>
</dbReference>
<gene>
    <name evidence="4" type="ORF">Pla123a_44070</name>
</gene>
<dbReference type="Proteomes" id="UP000318478">
    <property type="component" value="Unassembled WGS sequence"/>
</dbReference>
<dbReference type="InterPro" id="IPR020476">
    <property type="entry name" value="Nudix_hydrolase"/>
</dbReference>
<name>A0A5C5XWA6_9BACT</name>
<comment type="similarity">
    <text evidence="2">Belongs to the Nudix hydrolase family.</text>
</comment>